<dbReference type="EMBL" id="DVKQ01000050">
    <property type="protein sequence ID" value="HIT37599.1"/>
    <property type="molecule type" value="Genomic_DNA"/>
</dbReference>
<evidence type="ECO:0000313" key="1">
    <source>
        <dbReference type="EMBL" id="HIT37599.1"/>
    </source>
</evidence>
<reference evidence="1" key="1">
    <citation type="submission" date="2020-10" db="EMBL/GenBank/DDBJ databases">
        <authorList>
            <person name="Gilroy R."/>
        </authorList>
    </citation>
    <scope>NUCLEOTIDE SEQUENCE</scope>
    <source>
        <strain evidence="1">CHK195-26880</strain>
    </source>
</reference>
<gene>
    <name evidence="1" type="ORF">IAB59_03865</name>
</gene>
<comment type="caution">
    <text evidence="1">The sequence shown here is derived from an EMBL/GenBank/DDBJ whole genome shotgun (WGS) entry which is preliminary data.</text>
</comment>
<reference evidence="1" key="2">
    <citation type="journal article" date="2021" name="PeerJ">
        <title>Extensive microbial diversity within the chicken gut microbiome revealed by metagenomics and culture.</title>
        <authorList>
            <person name="Gilroy R."/>
            <person name="Ravi A."/>
            <person name="Getino M."/>
            <person name="Pursley I."/>
            <person name="Horton D.L."/>
            <person name="Alikhan N.F."/>
            <person name="Baker D."/>
            <person name="Gharbi K."/>
            <person name="Hall N."/>
            <person name="Watson M."/>
            <person name="Adriaenssens E.M."/>
            <person name="Foster-Nyarko E."/>
            <person name="Jarju S."/>
            <person name="Secka A."/>
            <person name="Antonio M."/>
            <person name="Oren A."/>
            <person name="Chaudhuri R.R."/>
            <person name="La Ragione R."/>
            <person name="Hildebrand F."/>
            <person name="Pallen M.J."/>
        </authorList>
    </citation>
    <scope>NUCLEOTIDE SEQUENCE</scope>
    <source>
        <strain evidence="1">CHK195-26880</strain>
    </source>
</reference>
<accession>A0A9D1KBH7</accession>
<proteinExistence type="predicted"/>
<organism evidence="1 2">
    <name type="scientific">Candidatus Onthousia faecipullorum</name>
    <dbReference type="NCBI Taxonomy" id="2840887"/>
    <lineage>
        <taxon>Bacteria</taxon>
        <taxon>Bacillati</taxon>
        <taxon>Bacillota</taxon>
        <taxon>Bacilli</taxon>
        <taxon>Candidatus Onthousia</taxon>
    </lineage>
</organism>
<dbReference type="Proteomes" id="UP000886833">
    <property type="component" value="Unassembled WGS sequence"/>
</dbReference>
<protein>
    <submittedName>
        <fullName evidence="1">Uncharacterized protein</fullName>
    </submittedName>
</protein>
<sequence>MNKYQIPNYYRKADFFFPTNLKSYEGGRKLLLEENKNYEKIKDKIPKKVGEMIQSLYEKEGFILGIHRATITDEELFNSYFAKGLKNYKIEYDNTISTYKFFPTLLKNIIYCESNWKKSKGCLLILIPKEPYTPFYQQIKENGIINNYILPTYIHSYVKIIDKEIIDIIHNPNFGKDFKLTGDITYDKYVVEKEIANKKLEKINLKK</sequence>
<evidence type="ECO:0000313" key="2">
    <source>
        <dbReference type="Proteomes" id="UP000886833"/>
    </source>
</evidence>
<dbReference type="AlphaFoldDB" id="A0A9D1KBH7"/>
<name>A0A9D1KBH7_9FIRM</name>